<comment type="caution">
    <text evidence="2">The sequence shown here is derived from an EMBL/GenBank/DDBJ whole genome shotgun (WGS) entry which is preliminary data.</text>
</comment>
<dbReference type="Proteomes" id="UP000716291">
    <property type="component" value="Unassembled WGS sequence"/>
</dbReference>
<reference evidence="2" key="1">
    <citation type="journal article" date="2020" name="Microb. Genom.">
        <title>Genetic diversity of clinical and environmental Mucorales isolates obtained from an investigation of mucormycosis cases among solid organ transplant recipients.</title>
        <authorList>
            <person name="Nguyen M.H."/>
            <person name="Kaul D."/>
            <person name="Muto C."/>
            <person name="Cheng S.J."/>
            <person name="Richter R.A."/>
            <person name="Bruno V.M."/>
            <person name="Liu G."/>
            <person name="Beyhan S."/>
            <person name="Sundermann A.J."/>
            <person name="Mounaud S."/>
            <person name="Pasculle A.W."/>
            <person name="Nierman W.C."/>
            <person name="Driscoll E."/>
            <person name="Cumbie R."/>
            <person name="Clancy C.J."/>
            <person name="Dupont C.L."/>
        </authorList>
    </citation>
    <scope>NUCLEOTIDE SEQUENCE</scope>
    <source>
        <strain evidence="2">GL11</strain>
    </source>
</reference>
<feature type="region of interest" description="Disordered" evidence="1">
    <location>
        <begin position="92"/>
        <end position="114"/>
    </location>
</feature>
<dbReference type="AlphaFoldDB" id="A0A9P6XFW7"/>
<evidence type="ECO:0000313" key="2">
    <source>
        <dbReference type="EMBL" id="KAG1312945.1"/>
    </source>
</evidence>
<accession>A0A9P6XFW7</accession>
<evidence type="ECO:0000313" key="3">
    <source>
        <dbReference type="Proteomes" id="UP000716291"/>
    </source>
</evidence>
<dbReference type="EMBL" id="JAANQT010000234">
    <property type="protein sequence ID" value="KAG1312945.1"/>
    <property type="molecule type" value="Genomic_DNA"/>
</dbReference>
<organism evidence="2 3">
    <name type="scientific">Rhizopus oryzae</name>
    <name type="common">Mucormycosis agent</name>
    <name type="synonym">Rhizopus arrhizus var. delemar</name>
    <dbReference type="NCBI Taxonomy" id="64495"/>
    <lineage>
        <taxon>Eukaryota</taxon>
        <taxon>Fungi</taxon>
        <taxon>Fungi incertae sedis</taxon>
        <taxon>Mucoromycota</taxon>
        <taxon>Mucoromycotina</taxon>
        <taxon>Mucoromycetes</taxon>
        <taxon>Mucorales</taxon>
        <taxon>Mucorineae</taxon>
        <taxon>Rhizopodaceae</taxon>
        <taxon>Rhizopus</taxon>
    </lineage>
</organism>
<gene>
    <name evidence="2" type="ORF">G6F64_002622</name>
</gene>
<proteinExistence type="predicted"/>
<sequence>MDRNSQQDNFHYFTKTIDDKNHSTEDEWINIIPINAELQEPAWESEQDQERVNKITTIISDSLTAKSKSTSNAALLKSDLSEKEIISCKEQNATDKHSFEKSNMPGGYPVNATK</sequence>
<keyword evidence="3" id="KW-1185">Reference proteome</keyword>
<evidence type="ECO:0000256" key="1">
    <source>
        <dbReference type="SAM" id="MobiDB-lite"/>
    </source>
</evidence>
<protein>
    <submittedName>
        <fullName evidence="2">Uncharacterized protein</fullName>
    </submittedName>
</protein>
<name>A0A9P6XFW7_RHIOR</name>